<dbReference type="InterPro" id="IPR012550">
    <property type="entry name" value="DUF1706"/>
</dbReference>
<evidence type="ECO:0000313" key="2">
    <source>
        <dbReference type="Proteomes" id="UP000465035"/>
    </source>
</evidence>
<accession>A0A6P1EAM6</accession>
<dbReference type="Pfam" id="PF08020">
    <property type="entry name" value="DUF1706"/>
    <property type="match status" value="1"/>
</dbReference>
<protein>
    <submittedName>
        <fullName evidence="1">ClbS/DfsB family four-helix bundle protein</fullName>
    </submittedName>
</protein>
<dbReference type="AlphaFoldDB" id="A0A6P1EAM6"/>
<organism evidence="1 2">
    <name type="scientific">Lentilactobacillus hilgardii</name>
    <name type="common">Lactobacillus hilgardii</name>
    <dbReference type="NCBI Taxonomy" id="1588"/>
    <lineage>
        <taxon>Bacteria</taxon>
        <taxon>Bacillati</taxon>
        <taxon>Bacillota</taxon>
        <taxon>Bacilli</taxon>
        <taxon>Lactobacillales</taxon>
        <taxon>Lactobacillaceae</taxon>
        <taxon>Lentilactobacillus</taxon>
    </lineage>
</organism>
<gene>
    <name evidence="1" type="ORF">GQR93_11840</name>
</gene>
<proteinExistence type="predicted"/>
<dbReference type="Gene3D" id="1.20.120.450">
    <property type="entry name" value="dinb family like domain"/>
    <property type="match status" value="1"/>
</dbReference>
<dbReference type="SUPFAM" id="SSF109854">
    <property type="entry name" value="DinB/YfiT-like putative metalloenzymes"/>
    <property type="match status" value="1"/>
</dbReference>
<name>A0A6P1EAM6_LENHI</name>
<dbReference type="SMR" id="A0A6P1EAM6"/>
<dbReference type="GeneID" id="69059065"/>
<sequence length="170" mass="20161">MARPQTKRALLSQSQDNFKKMSSLIDQFTPEQEQQIFSFEDRDRNVRDVLIHLYEWHQLLLNWVEENHVNHHQADFLPVPYTWRTYGDMNVQLQKKHQDTSLNDAKAMIAESHTKVMTLINQFSDEALFTKRYFPWTGTTSVGSYCVSATSSHYDWALKKLKKHQRTLKE</sequence>
<evidence type="ECO:0000313" key="1">
    <source>
        <dbReference type="EMBL" id="QHB52832.1"/>
    </source>
</evidence>
<reference evidence="1 2" key="1">
    <citation type="submission" date="2019-12" db="EMBL/GenBank/DDBJ databases">
        <title>Lactobacillus hilgardii FLUB.</title>
        <authorList>
            <person name="Gustaw K."/>
        </authorList>
    </citation>
    <scope>NUCLEOTIDE SEQUENCE [LARGE SCALE GENOMIC DNA]</scope>
    <source>
        <strain evidence="1 2">FLUB</strain>
    </source>
</reference>
<dbReference type="PANTHER" id="PTHR40658">
    <property type="match status" value="1"/>
</dbReference>
<dbReference type="EMBL" id="CP047121">
    <property type="protein sequence ID" value="QHB52832.1"/>
    <property type="molecule type" value="Genomic_DNA"/>
</dbReference>
<dbReference type="PIRSF" id="PIRSF031551">
    <property type="entry name" value="DUF1706"/>
    <property type="match status" value="1"/>
</dbReference>
<dbReference type="InterPro" id="IPR034660">
    <property type="entry name" value="DinB/YfiT-like"/>
</dbReference>
<dbReference type="PANTHER" id="PTHR40658:SF4">
    <property type="entry name" value="HYPOTHETICAL CYTOSOLIC PROTEIN"/>
    <property type="match status" value="1"/>
</dbReference>
<dbReference type="RefSeq" id="WP_004466512.1">
    <property type="nucleotide sequence ID" value="NZ_CABKOL010000104.1"/>
</dbReference>
<dbReference type="Proteomes" id="UP000465035">
    <property type="component" value="Chromosome"/>
</dbReference>